<feature type="domain" description="N-acetyltransferase" evidence="1">
    <location>
        <begin position="1"/>
        <end position="140"/>
    </location>
</feature>
<dbReference type="AlphaFoldDB" id="A0A2S2DZA9"/>
<keyword evidence="2" id="KW-0012">Acyltransferase</keyword>
<evidence type="ECO:0000259" key="1">
    <source>
        <dbReference type="PROSITE" id="PS51186"/>
    </source>
</evidence>
<reference evidence="2 3" key="1">
    <citation type="submission" date="2018-05" db="EMBL/GenBank/DDBJ databases">
        <title>Salinimonas sp. HMF8227 Genome sequencing and assembly.</title>
        <authorList>
            <person name="Kang H."/>
            <person name="Kang J."/>
            <person name="Cha I."/>
            <person name="Kim H."/>
            <person name="Joh K."/>
        </authorList>
    </citation>
    <scope>NUCLEOTIDE SEQUENCE [LARGE SCALE GENOMIC DNA]</scope>
    <source>
        <strain evidence="2 3">HMF8227</strain>
    </source>
</reference>
<dbReference type="InterPro" id="IPR000182">
    <property type="entry name" value="GNAT_dom"/>
</dbReference>
<dbReference type="CDD" id="cd04301">
    <property type="entry name" value="NAT_SF"/>
    <property type="match status" value="1"/>
</dbReference>
<evidence type="ECO:0000313" key="3">
    <source>
        <dbReference type="Proteomes" id="UP000245728"/>
    </source>
</evidence>
<dbReference type="RefSeq" id="WP_109338409.1">
    <property type="nucleotide sequence ID" value="NZ_CP029347.1"/>
</dbReference>
<keyword evidence="2" id="KW-0808">Transferase</keyword>
<dbReference type="Gene3D" id="3.40.630.30">
    <property type="match status" value="1"/>
</dbReference>
<dbReference type="InterPro" id="IPR016181">
    <property type="entry name" value="Acyl_CoA_acyltransferase"/>
</dbReference>
<dbReference type="Proteomes" id="UP000245728">
    <property type="component" value="Chromosome"/>
</dbReference>
<evidence type="ECO:0000313" key="2">
    <source>
        <dbReference type="EMBL" id="AWL10716.1"/>
    </source>
</evidence>
<keyword evidence="3" id="KW-1185">Reference proteome</keyword>
<protein>
    <submittedName>
        <fullName evidence="2">Putative N-acetyltransferase YhdJ</fullName>
        <ecNumber evidence="2">2.3.1.-</ecNumber>
    </submittedName>
</protein>
<dbReference type="EMBL" id="CP029347">
    <property type="protein sequence ID" value="AWL10716.1"/>
    <property type="molecule type" value="Genomic_DNA"/>
</dbReference>
<dbReference type="PROSITE" id="PS51186">
    <property type="entry name" value="GNAT"/>
    <property type="match status" value="1"/>
</dbReference>
<accession>A0A2S2DZA9</accession>
<dbReference type="KEGG" id="salh:HMF8227_00208"/>
<dbReference type="GO" id="GO:0016747">
    <property type="term" value="F:acyltransferase activity, transferring groups other than amino-acyl groups"/>
    <property type="evidence" value="ECO:0007669"/>
    <property type="project" value="InterPro"/>
</dbReference>
<organism evidence="2 3">
    <name type="scientific">Saliniradius amylolyticus</name>
    <dbReference type="NCBI Taxonomy" id="2183582"/>
    <lineage>
        <taxon>Bacteria</taxon>
        <taxon>Pseudomonadati</taxon>
        <taxon>Pseudomonadota</taxon>
        <taxon>Gammaproteobacteria</taxon>
        <taxon>Alteromonadales</taxon>
        <taxon>Alteromonadaceae</taxon>
        <taxon>Saliniradius</taxon>
    </lineage>
</organism>
<gene>
    <name evidence="2" type="ORF">HMF8227_00208</name>
</gene>
<dbReference type="OrthoDB" id="9799601at2"/>
<dbReference type="Pfam" id="PF00583">
    <property type="entry name" value="Acetyltransf_1"/>
    <property type="match status" value="1"/>
</dbReference>
<proteinExistence type="predicted"/>
<dbReference type="SUPFAM" id="SSF55729">
    <property type="entry name" value="Acyl-CoA N-acyltransferases (Nat)"/>
    <property type="match status" value="1"/>
</dbReference>
<dbReference type="EC" id="2.3.1.-" evidence="2"/>
<name>A0A2S2DZA9_9ALTE</name>
<sequence length="140" mass="16381">MHVYFLENNDDLNGVLETLLQLRPQYNHQSLMEQIERQQAEGYRVVYVKQEGQVLAAAGFVMSEKLAWGKHIYIDDLVTCEQHRASGVGAFLINWFKDYARQHDCQQIRLDSGVQRFDAHKFYLREGFHIASHHFALTKL</sequence>